<gene>
    <name evidence="2" type="ORF">DES36_102120</name>
</gene>
<dbReference type="AlphaFoldDB" id="A0A366IDG1"/>
<dbReference type="RefSeq" id="WP_113919549.1">
    <property type="nucleotide sequence ID" value="NZ_QNRX01000002.1"/>
</dbReference>
<proteinExistence type="predicted"/>
<comment type="caution">
    <text evidence="2">The sequence shown here is derived from an EMBL/GenBank/DDBJ whole genome shotgun (WGS) entry which is preliminary data.</text>
</comment>
<keyword evidence="1" id="KW-1133">Transmembrane helix</keyword>
<dbReference type="Gene3D" id="2.60.320.10">
    <property type="entry name" value="N-utilization substance G protein NusG, insert domain"/>
    <property type="match status" value="1"/>
</dbReference>
<dbReference type="InterPro" id="IPR038690">
    <property type="entry name" value="NusG_2_sf"/>
</dbReference>
<name>A0A366IDG1_9FIRM</name>
<organism evidence="2 3">
    <name type="scientific">Alkalibaculum bacchi</name>
    <dbReference type="NCBI Taxonomy" id="645887"/>
    <lineage>
        <taxon>Bacteria</taxon>
        <taxon>Bacillati</taxon>
        <taxon>Bacillota</taxon>
        <taxon>Clostridia</taxon>
        <taxon>Eubacteriales</taxon>
        <taxon>Eubacteriaceae</taxon>
        <taxon>Alkalibaculum</taxon>
    </lineage>
</organism>
<protein>
    <submittedName>
        <fullName evidence="2">Uncharacterized protein</fullName>
    </submittedName>
</protein>
<sequence>MKKRDIWIILGVLIIALIGIVFINLNKDSEAETLLRVTSEGKVYKEIPLTAETNETFNVETDLGLNKIKIEDGVVSIYEADCPDQICVHNTPIDQVSEMIVCLPNQVIAEIIPNN</sequence>
<dbReference type="OrthoDB" id="47603at2"/>
<keyword evidence="1" id="KW-0812">Transmembrane</keyword>
<evidence type="ECO:0000313" key="3">
    <source>
        <dbReference type="Proteomes" id="UP000253490"/>
    </source>
</evidence>
<evidence type="ECO:0000313" key="2">
    <source>
        <dbReference type="EMBL" id="RBP68978.1"/>
    </source>
</evidence>
<keyword evidence="3" id="KW-1185">Reference proteome</keyword>
<dbReference type="EMBL" id="QNRX01000002">
    <property type="protein sequence ID" value="RBP68978.1"/>
    <property type="molecule type" value="Genomic_DNA"/>
</dbReference>
<dbReference type="CDD" id="cd09911">
    <property type="entry name" value="Lin0431_like"/>
    <property type="match status" value="1"/>
</dbReference>
<reference evidence="2 3" key="1">
    <citation type="submission" date="2018-06" db="EMBL/GenBank/DDBJ databases">
        <title>Genomic Encyclopedia of Type Strains, Phase IV (KMG-IV): sequencing the most valuable type-strain genomes for metagenomic binning, comparative biology and taxonomic classification.</title>
        <authorList>
            <person name="Goeker M."/>
        </authorList>
    </citation>
    <scope>NUCLEOTIDE SEQUENCE [LARGE SCALE GENOMIC DNA]</scope>
    <source>
        <strain evidence="2 3">DSM 22112</strain>
    </source>
</reference>
<dbReference type="Proteomes" id="UP000253490">
    <property type="component" value="Unassembled WGS sequence"/>
</dbReference>
<keyword evidence="1" id="KW-0472">Membrane</keyword>
<evidence type="ECO:0000256" key="1">
    <source>
        <dbReference type="SAM" id="Phobius"/>
    </source>
</evidence>
<feature type="transmembrane region" description="Helical" evidence="1">
    <location>
        <begin position="6"/>
        <end position="26"/>
    </location>
</feature>
<accession>A0A366IDG1</accession>
<dbReference type="Pfam" id="PF07009">
    <property type="entry name" value="NusG_II"/>
    <property type="match status" value="1"/>
</dbReference>